<evidence type="ECO:0000256" key="5">
    <source>
        <dbReference type="ARBA" id="ARBA00022989"/>
    </source>
</evidence>
<sequence>MLFRPYWQQLLLILILSLLATFIGLGAPLATKEIVDIAIPQHDVGLLLLYAGLMLASPLGKGLLNVWQTHMNNKTGQSVIRDLNEQLFRNLQRQSMAFFTRSRSGEIIQRITGDVQAVQGAITGTIVSAITQAAQLIATGIILVNLNWEMALLSLVVVPLLLLPVRRVSRLRKNLRLEVQITRGEMAAQLAETFSVSGVLLTRLFGQEQKQLLKYTKLNESVKSKELRLSLIGRWYGMAAGVSNPVGMALIYLYGGWSVMNDQMTLGSVVAFVALVGRLYDPLSSLLSVHLEMSAALGIFQRIFEYLDLKPDIEDAPNAGVMPAVRGRVEFNQVHFAYRQGTPALTNISFKVEPGRMMALVGPSGAGKSTLISLIARLYEPSSGIIRIDGMDIKQVTMESLRSHIGFVTQEPYLFYGSLLDNMRFAKEDATQAEVEDACRKAYIDDFITALPEGYHTIVGERGHRLSGGERQRIAIARAILKNPRILILDEATSHLDSQSEAYVQKALEELMKHRTTIVIAHRLSTILASDSIIVLKDGVVVEQGTHEELLIHNGLYGLLYHTQFAAANTGIAMDQLA</sequence>
<dbReference type="InterPro" id="IPR003593">
    <property type="entry name" value="AAA+_ATPase"/>
</dbReference>
<dbReference type="GO" id="GO:0005524">
    <property type="term" value="F:ATP binding"/>
    <property type="evidence" value="ECO:0007669"/>
    <property type="project" value="UniProtKB-KW"/>
</dbReference>
<feature type="transmembrane region" description="Helical" evidence="7">
    <location>
        <begin position="120"/>
        <end position="144"/>
    </location>
</feature>
<dbReference type="RefSeq" id="WP_379189311.1">
    <property type="nucleotide sequence ID" value="NZ_JBHSOW010000062.1"/>
</dbReference>
<proteinExistence type="predicted"/>
<dbReference type="InterPro" id="IPR011527">
    <property type="entry name" value="ABC1_TM_dom"/>
</dbReference>
<feature type="transmembrane region" description="Helical" evidence="7">
    <location>
        <begin position="45"/>
        <end position="64"/>
    </location>
</feature>
<feature type="domain" description="ABC transporter" evidence="8">
    <location>
        <begin position="329"/>
        <end position="563"/>
    </location>
</feature>
<keyword evidence="2 7" id="KW-0812">Transmembrane</keyword>
<keyword evidence="6 7" id="KW-0472">Membrane</keyword>
<evidence type="ECO:0000256" key="3">
    <source>
        <dbReference type="ARBA" id="ARBA00022741"/>
    </source>
</evidence>
<feature type="domain" description="ABC transmembrane type-1" evidence="9">
    <location>
        <begin position="11"/>
        <end position="289"/>
    </location>
</feature>
<comment type="caution">
    <text evidence="10">The sequence shown here is derived from an EMBL/GenBank/DDBJ whole genome shotgun (WGS) entry which is preliminary data.</text>
</comment>
<comment type="subcellular location">
    <subcellularLocation>
        <location evidence="1">Cell membrane</location>
        <topology evidence="1">Multi-pass membrane protein</topology>
    </subcellularLocation>
</comment>
<evidence type="ECO:0000256" key="1">
    <source>
        <dbReference type="ARBA" id="ARBA00004651"/>
    </source>
</evidence>
<dbReference type="PANTHER" id="PTHR43394">
    <property type="entry name" value="ATP-DEPENDENT PERMEASE MDL1, MITOCHONDRIAL"/>
    <property type="match status" value="1"/>
</dbReference>
<dbReference type="CDD" id="cd18550">
    <property type="entry name" value="ABC_6TM_exporter_like"/>
    <property type="match status" value="1"/>
</dbReference>
<protein>
    <submittedName>
        <fullName evidence="10">ABC transporter ATP-binding protein</fullName>
    </submittedName>
</protein>
<accession>A0ABW0W2U0</accession>
<dbReference type="Proteomes" id="UP001596047">
    <property type="component" value="Unassembled WGS sequence"/>
</dbReference>
<dbReference type="Gene3D" id="3.40.50.300">
    <property type="entry name" value="P-loop containing nucleotide triphosphate hydrolases"/>
    <property type="match status" value="1"/>
</dbReference>
<keyword evidence="4 10" id="KW-0067">ATP-binding</keyword>
<dbReference type="Pfam" id="PF00005">
    <property type="entry name" value="ABC_tran"/>
    <property type="match status" value="1"/>
</dbReference>
<evidence type="ECO:0000313" key="11">
    <source>
        <dbReference type="Proteomes" id="UP001596047"/>
    </source>
</evidence>
<evidence type="ECO:0000256" key="7">
    <source>
        <dbReference type="SAM" id="Phobius"/>
    </source>
</evidence>
<organism evidence="10 11">
    <name type="scientific">Paenibacillus solisilvae</name>
    <dbReference type="NCBI Taxonomy" id="2486751"/>
    <lineage>
        <taxon>Bacteria</taxon>
        <taxon>Bacillati</taxon>
        <taxon>Bacillota</taxon>
        <taxon>Bacilli</taxon>
        <taxon>Bacillales</taxon>
        <taxon>Paenibacillaceae</taxon>
        <taxon>Paenibacillus</taxon>
    </lineage>
</organism>
<evidence type="ECO:0000259" key="8">
    <source>
        <dbReference type="PROSITE" id="PS50893"/>
    </source>
</evidence>
<dbReference type="SUPFAM" id="SSF52540">
    <property type="entry name" value="P-loop containing nucleoside triphosphate hydrolases"/>
    <property type="match status" value="1"/>
</dbReference>
<dbReference type="SUPFAM" id="SSF90123">
    <property type="entry name" value="ABC transporter transmembrane region"/>
    <property type="match status" value="1"/>
</dbReference>
<keyword evidence="5 7" id="KW-1133">Transmembrane helix</keyword>
<dbReference type="InterPro" id="IPR027417">
    <property type="entry name" value="P-loop_NTPase"/>
</dbReference>
<name>A0ABW0W2U0_9BACL</name>
<evidence type="ECO:0000259" key="9">
    <source>
        <dbReference type="PROSITE" id="PS50929"/>
    </source>
</evidence>
<keyword evidence="3" id="KW-0547">Nucleotide-binding</keyword>
<dbReference type="SMART" id="SM00382">
    <property type="entry name" value="AAA"/>
    <property type="match status" value="1"/>
</dbReference>
<feature type="transmembrane region" description="Helical" evidence="7">
    <location>
        <begin position="150"/>
        <end position="168"/>
    </location>
</feature>
<feature type="transmembrane region" description="Helical" evidence="7">
    <location>
        <begin position="235"/>
        <end position="257"/>
    </location>
</feature>
<evidence type="ECO:0000313" key="10">
    <source>
        <dbReference type="EMBL" id="MFC5650731.1"/>
    </source>
</evidence>
<gene>
    <name evidence="10" type="ORF">ACFPYJ_16775</name>
</gene>
<dbReference type="Pfam" id="PF00664">
    <property type="entry name" value="ABC_membrane"/>
    <property type="match status" value="1"/>
</dbReference>
<dbReference type="PROSITE" id="PS50893">
    <property type="entry name" value="ABC_TRANSPORTER_2"/>
    <property type="match status" value="1"/>
</dbReference>
<dbReference type="InterPro" id="IPR017871">
    <property type="entry name" value="ABC_transporter-like_CS"/>
</dbReference>
<dbReference type="Gene3D" id="1.20.1560.10">
    <property type="entry name" value="ABC transporter type 1, transmembrane domain"/>
    <property type="match status" value="1"/>
</dbReference>
<evidence type="ECO:0000256" key="6">
    <source>
        <dbReference type="ARBA" id="ARBA00023136"/>
    </source>
</evidence>
<dbReference type="InterPro" id="IPR039421">
    <property type="entry name" value="Type_1_exporter"/>
</dbReference>
<dbReference type="PROSITE" id="PS50929">
    <property type="entry name" value="ABC_TM1F"/>
    <property type="match status" value="1"/>
</dbReference>
<evidence type="ECO:0000256" key="2">
    <source>
        <dbReference type="ARBA" id="ARBA00022692"/>
    </source>
</evidence>
<reference evidence="11" key="1">
    <citation type="journal article" date="2019" name="Int. J. Syst. Evol. Microbiol.">
        <title>The Global Catalogue of Microorganisms (GCM) 10K type strain sequencing project: providing services to taxonomists for standard genome sequencing and annotation.</title>
        <authorList>
            <consortium name="The Broad Institute Genomics Platform"/>
            <consortium name="The Broad Institute Genome Sequencing Center for Infectious Disease"/>
            <person name="Wu L."/>
            <person name="Ma J."/>
        </authorList>
    </citation>
    <scope>NUCLEOTIDE SEQUENCE [LARGE SCALE GENOMIC DNA]</scope>
    <source>
        <strain evidence="11">CGMCC 1.3240</strain>
    </source>
</reference>
<dbReference type="EMBL" id="JBHSOW010000062">
    <property type="protein sequence ID" value="MFC5650731.1"/>
    <property type="molecule type" value="Genomic_DNA"/>
</dbReference>
<dbReference type="InterPro" id="IPR003439">
    <property type="entry name" value="ABC_transporter-like_ATP-bd"/>
</dbReference>
<dbReference type="InterPro" id="IPR036640">
    <property type="entry name" value="ABC1_TM_sf"/>
</dbReference>
<keyword evidence="11" id="KW-1185">Reference proteome</keyword>
<evidence type="ECO:0000256" key="4">
    <source>
        <dbReference type="ARBA" id="ARBA00022840"/>
    </source>
</evidence>
<dbReference type="PROSITE" id="PS00211">
    <property type="entry name" value="ABC_TRANSPORTER_1"/>
    <property type="match status" value="1"/>
</dbReference>
<dbReference type="PANTHER" id="PTHR43394:SF1">
    <property type="entry name" value="ATP-BINDING CASSETTE SUB-FAMILY B MEMBER 10, MITOCHONDRIAL"/>
    <property type="match status" value="1"/>
</dbReference>